<dbReference type="EMBL" id="BMUE01000018">
    <property type="protein sequence ID" value="GGW75568.1"/>
    <property type="molecule type" value="Genomic_DNA"/>
</dbReference>
<evidence type="ECO:0000313" key="3">
    <source>
        <dbReference type="Proteomes" id="UP000620224"/>
    </source>
</evidence>
<evidence type="ECO:0000256" key="1">
    <source>
        <dbReference type="SAM" id="MobiDB-lite"/>
    </source>
</evidence>
<keyword evidence="3" id="KW-1185">Reference proteome</keyword>
<name>A0A918JGZ4_9ACTN</name>
<proteinExistence type="predicted"/>
<evidence type="ECO:0000313" key="2">
    <source>
        <dbReference type="EMBL" id="GGW75568.1"/>
    </source>
</evidence>
<accession>A0A918JGZ4</accession>
<reference evidence="2" key="2">
    <citation type="submission" date="2020-09" db="EMBL/GenBank/DDBJ databases">
        <authorList>
            <person name="Sun Q."/>
            <person name="Ohkuma M."/>
        </authorList>
    </citation>
    <scope>NUCLEOTIDE SEQUENCE</scope>
    <source>
        <strain evidence="2">JCM 4490</strain>
    </source>
</reference>
<comment type="caution">
    <text evidence="2">The sequence shown here is derived from an EMBL/GenBank/DDBJ whole genome shotgun (WGS) entry which is preliminary data.</text>
</comment>
<protein>
    <submittedName>
        <fullName evidence="2">Uncharacterized protein</fullName>
    </submittedName>
</protein>
<dbReference type="Proteomes" id="UP000620224">
    <property type="component" value="Unassembled WGS sequence"/>
</dbReference>
<gene>
    <name evidence="2" type="ORF">GCM10010503_61580</name>
</gene>
<reference evidence="2" key="1">
    <citation type="journal article" date="2014" name="Int. J. Syst. Evol. Microbiol.">
        <title>Complete genome sequence of Corynebacterium casei LMG S-19264T (=DSM 44701T), isolated from a smear-ripened cheese.</title>
        <authorList>
            <consortium name="US DOE Joint Genome Institute (JGI-PGF)"/>
            <person name="Walter F."/>
            <person name="Albersmeier A."/>
            <person name="Kalinowski J."/>
            <person name="Ruckert C."/>
        </authorList>
    </citation>
    <scope>NUCLEOTIDE SEQUENCE</scope>
    <source>
        <strain evidence="2">JCM 4490</strain>
    </source>
</reference>
<feature type="region of interest" description="Disordered" evidence="1">
    <location>
        <begin position="58"/>
        <end position="87"/>
    </location>
</feature>
<sequence length="87" mass="9126">MSPNSPSSPTVPFISLGSPSLPCRARSRVISVPDTVEMTVGAVGMTLVAAGPAVNFRPAPALARKPGSRRSPRGERRRDTVAFLLPT</sequence>
<dbReference type="AlphaFoldDB" id="A0A918JGZ4"/>
<organism evidence="2 3">
    <name type="scientific">Streptomyces lucensis JCM 4490</name>
    <dbReference type="NCBI Taxonomy" id="1306176"/>
    <lineage>
        <taxon>Bacteria</taxon>
        <taxon>Bacillati</taxon>
        <taxon>Actinomycetota</taxon>
        <taxon>Actinomycetes</taxon>
        <taxon>Kitasatosporales</taxon>
        <taxon>Streptomycetaceae</taxon>
        <taxon>Streptomyces</taxon>
    </lineage>
</organism>